<dbReference type="InterPro" id="IPR036604">
    <property type="entry name" value="PurS-like_sf"/>
</dbReference>
<evidence type="ECO:0000256" key="9">
    <source>
        <dbReference type="NCBIfam" id="TIGR01735"/>
    </source>
</evidence>
<evidence type="ECO:0000313" key="11">
    <source>
        <dbReference type="EMBL" id="HIV09710.1"/>
    </source>
</evidence>
<evidence type="ECO:0000256" key="2">
    <source>
        <dbReference type="ARBA" id="ARBA00022723"/>
    </source>
</evidence>
<dbReference type="Pfam" id="PF18076">
    <property type="entry name" value="FGAR-AT_N"/>
    <property type="match status" value="1"/>
</dbReference>
<dbReference type="EMBL" id="DVOR01000207">
    <property type="protein sequence ID" value="HIV09710.1"/>
    <property type="molecule type" value="Genomic_DNA"/>
</dbReference>
<dbReference type="InterPro" id="IPR013087">
    <property type="entry name" value="Znf_C2H2_type"/>
</dbReference>
<dbReference type="Gene3D" id="3.30.1330.10">
    <property type="entry name" value="PurM-like, N-terminal domain"/>
    <property type="match status" value="2"/>
</dbReference>
<dbReference type="SUPFAM" id="SSF56042">
    <property type="entry name" value="PurM C-terminal domain-like"/>
    <property type="match status" value="2"/>
</dbReference>
<evidence type="ECO:0000256" key="1">
    <source>
        <dbReference type="ARBA" id="ARBA00022598"/>
    </source>
</evidence>
<organism evidence="11 12">
    <name type="scientific">Candidatus Spyradenecus faecavium</name>
    <dbReference type="NCBI Taxonomy" id="2840947"/>
    <lineage>
        <taxon>Bacteria</taxon>
        <taxon>Pseudomonadati</taxon>
        <taxon>Lentisphaerota</taxon>
        <taxon>Lentisphaeria</taxon>
        <taxon>Lentisphaerales</taxon>
        <taxon>Lentisphaeraceae</taxon>
        <taxon>Lentisphaeraceae incertae sedis</taxon>
        <taxon>Candidatus Spyradenecus</taxon>
    </lineage>
</organism>
<gene>
    <name evidence="11" type="primary">purL</name>
    <name evidence="11" type="synonym">purI</name>
    <name evidence="11" type="ORF">IAC79_06325</name>
</gene>
<evidence type="ECO:0000256" key="7">
    <source>
        <dbReference type="ARBA" id="ARBA00022962"/>
    </source>
</evidence>
<dbReference type="PROSITE" id="PS00028">
    <property type="entry name" value="ZINC_FINGER_C2H2_1"/>
    <property type="match status" value="1"/>
</dbReference>
<dbReference type="Gene3D" id="3.90.650.10">
    <property type="entry name" value="PurM-like C-terminal domain"/>
    <property type="match status" value="2"/>
</dbReference>
<evidence type="ECO:0000259" key="10">
    <source>
        <dbReference type="PROSITE" id="PS00028"/>
    </source>
</evidence>
<feature type="non-terminal residue" evidence="11">
    <location>
        <position position="1020"/>
    </location>
</feature>
<evidence type="ECO:0000256" key="3">
    <source>
        <dbReference type="ARBA" id="ARBA00022741"/>
    </source>
</evidence>
<dbReference type="Gene3D" id="1.10.8.750">
    <property type="entry name" value="Phosphoribosylformylglycinamidine synthase, linker domain"/>
    <property type="match status" value="1"/>
</dbReference>
<dbReference type="NCBIfam" id="TIGR01735">
    <property type="entry name" value="FGAM_synt"/>
    <property type="match status" value="1"/>
</dbReference>
<dbReference type="GO" id="GO:0005524">
    <property type="term" value="F:ATP binding"/>
    <property type="evidence" value="ECO:0007669"/>
    <property type="project" value="UniProtKB-KW"/>
</dbReference>
<name>A0A9D1NPH0_9BACT</name>
<evidence type="ECO:0000256" key="6">
    <source>
        <dbReference type="ARBA" id="ARBA00022842"/>
    </source>
</evidence>
<dbReference type="PANTHER" id="PTHR10099:SF1">
    <property type="entry name" value="PHOSPHORIBOSYLFORMYLGLYCINAMIDINE SYNTHASE"/>
    <property type="match status" value="1"/>
</dbReference>
<comment type="caution">
    <text evidence="11">The sequence shown here is derived from an EMBL/GenBank/DDBJ whole genome shotgun (WGS) entry which is preliminary data.</text>
</comment>
<accession>A0A9D1NPH0</accession>
<keyword evidence="6" id="KW-0460">Magnesium</keyword>
<evidence type="ECO:0000313" key="12">
    <source>
        <dbReference type="Proteomes" id="UP000886845"/>
    </source>
</evidence>
<dbReference type="GO" id="GO:0046872">
    <property type="term" value="F:metal ion binding"/>
    <property type="evidence" value="ECO:0007669"/>
    <property type="project" value="UniProtKB-KW"/>
</dbReference>
<reference evidence="11" key="2">
    <citation type="journal article" date="2021" name="PeerJ">
        <title>Extensive microbial diversity within the chicken gut microbiome revealed by metagenomics and culture.</title>
        <authorList>
            <person name="Gilroy R."/>
            <person name="Ravi A."/>
            <person name="Getino M."/>
            <person name="Pursley I."/>
            <person name="Horton D.L."/>
            <person name="Alikhan N.F."/>
            <person name="Baker D."/>
            <person name="Gharbi K."/>
            <person name="Hall N."/>
            <person name="Watson M."/>
            <person name="Adriaenssens E.M."/>
            <person name="Foster-Nyarko E."/>
            <person name="Jarju S."/>
            <person name="Secka A."/>
            <person name="Antonio M."/>
            <person name="Oren A."/>
            <person name="Chaudhuri R.R."/>
            <person name="La Ragione R."/>
            <person name="Hildebrand F."/>
            <person name="Pallen M.J."/>
        </authorList>
    </citation>
    <scope>NUCLEOTIDE SEQUENCE</scope>
    <source>
        <strain evidence="11">35461</strain>
    </source>
</reference>
<feature type="domain" description="C2H2-type" evidence="10">
    <location>
        <begin position="560"/>
        <end position="582"/>
    </location>
</feature>
<keyword evidence="1 11" id="KW-0436">Ligase</keyword>
<evidence type="ECO:0000256" key="5">
    <source>
        <dbReference type="ARBA" id="ARBA00022840"/>
    </source>
</evidence>
<evidence type="ECO:0000256" key="4">
    <source>
        <dbReference type="ARBA" id="ARBA00022755"/>
    </source>
</evidence>
<dbReference type="InterPro" id="IPR040707">
    <property type="entry name" value="FGAR-AT_N"/>
</dbReference>
<dbReference type="EC" id="6.3.5.3" evidence="9"/>
<dbReference type="AlphaFoldDB" id="A0A9D1NPH0"/>
<dbReference type="InterPro" id="IPR036676">
    <property type="entry name" value="PurM-like_C_sf"/>
</dbReference>
<dbReference type="FunFam" id="3.90.650.10:FF:000024">
    <property type="entry name" value="Phosphoribosylformylglycinamidine synthase"/>
    <property type="match status" value="1"/>
</dbReference>
<dbReference type="CDD" id="cd02203">
    <property type="entry name" value="PurL_repeat1"/>
    <property type="match status" value="1"/>
</dbReference>
<evidence type="ECO:0000256" key="8">
    <source>
        <dbReference type="ARBA" id="ARBA00025704"/>
    </source>
</evidence>
<dbReference type="Proteomes" id="UP000886845">
    <property type="component" value="Unassembled WGS sequence"/>
</dbReference>
<dbReference type="InterPro" id="IPR010918">
    <property type="entry name" value="PurM-like_C_dom"/>
</dbReference>
<dbReference type="SUPFAM" id="SSF55326">
    <property type="entry name" value="PurM N-terminal domain-like"/>
    <property type="match status" value="2"/>
</dbReference>
<dbReference type="InterPro" id="IPR010073">
    <property type="entry name" value="PurL_large"/>
</dbReference>
<reference evidence="11" key="1">
    <citation type="submission" date="2020-10" db="EMBL/GenBank/DDBJ databases">
        <authorList>
            <person name="Gilroy R."/>
        </authorList>
    </citation>
    <scope>NUCLEOTIDE SEQUENCE</scope>
    <source>
        <strain evidence="11">35461</strain>
    </source>
</reference>
<dbReference type="Pfam" id="PF02769">
    <property type="entry name" value="AIRS_C"/>
    <property type="match status" value="2"/>
</dbReference>
<dbReference type="PANTHER" id="PTHR10099">
    <property type="entry name" value="PHOSPHORIBOSYLFORMYLGLYCINAMIDINE SYNTHASE"/>
    <property type="match status" value="1"/>
</dbReference>
<dbReference type="FunFam" id="3.30.1330.10:FF:000005">
    <property type="entry name" value="Phosphoribosylformylglycinamidine synthase"/>
    <property type="match status" value="1"/>
</dbReference>
<keyword evidence="7" id="KW-0315">Glutamine amidotransferase</keyword>
<dbReference type="Pfam" id="PF22689">
    <property type="entry name" value="FGAR-AT_PurM_N-like"/>
    <property type="match status" value="1"/>
</dbReference>
<dbReference type="SUPFAM" id="SSF109736">
    <property type="entry name" value="FGAM synthase PurL, linker domain"/>
    <property type="match status" value="1"/>
</dbReference>
<dbReference type="GO" id="GO:0005737">
    <property type="term" value="C:cytoplasm"/>
    <property type="evidence" value="ECO:0007669"/>
    <property type="project" value="TreeGrafter"/>
</dbReference>
<keyword evidence="4" id="KW-0658">Purine biosynthesis</keyword>
<keyword evidence="5" id="KW-0067">ATP-binding</keyword>
<dbReference type="Pfam" id="PF18072">
    <property type="entry name" value="FGAR-AT_linker"/>
    <property type="match status" value="1"/>
</dbReference>
<comment type="pathway">
    <text evidence="8">Purine metabolism.</text>
</comment>
<sequence length="1020" mass="109558">MATEFLVGQVALSAFRVANLKKALAEAGLAGCEVRTRWVFPMLTEGMLSAEAREKAKTLLDAGDAPLPREGVFVAPRLGTISPWSSKATDIFRTCSVAGVLRVERAMHLALTRDGKVLAKADLGAAANAIHDRMIEGVFTAAELEGLFIEAQPARGKVFDVLGEGREALVRANKEIGLALSDPEIDYLFNAYTAAKRNPTDTELTMFGQVNSEHCRHKIFNAKWIIDGQERDLSLFGMIRNTHKLHPEGTQVAYKDNSGVIDGFRVQAFQADPRDNVYRFAEDQVEMLMKVETHNHPTAISPYPGAATGVGGEIRDESATGIGSRTKAGICGFCVSNLEIPGFRQPWEKDFGERPERLSPALSIMMEGPIGGAAFGNEFGRPQLCGFFRTLEEEAGGKYWGYHKPIMLAGGMGNIRHDQVLKKEVPPHVLVAQIGGPAMRIGLGGGAASSMASGANEAKLDFDSVQRGNAEMQRRCQGVIDACVALGANNPILSIHDIGAGGLSNGCPELVEATGATFELRAVHNDEPSMSPMEIWCCEAQERYVLAIRAEDRLLFEGFCERERCPVAFIGETRDDGHMVLHDEHFGDNPIDMDISTLLGKPPRMVRDVRHVALPHRPLDLAGVKPAEALRRVLRLPAVANKTFLVTITDRTITGMVHRDQMVGKYQLPVADHAVTVTGYQCFTGEAMATGERTPIAIVDAPASARMAVGEAILQMASAPIGPIGTVKLSANWMAACGEDGEDARLFDAVEAVGMDLCPRLGICIPVGKDSLSMRTVWTDSKGQEHKQVGPLSLIVSAFATVTDARKDVTPDLKPGASRLLLVDLGGGKNRLGASALAQVYNQIGDTVPDVESPEALRAFYEAMQELIDKGLVLAYHDRSDGGVAVTLAEMAMAGGIGVAANLPGPDPLAALFSEELGAVLQVAEDKAAEAEAILAKHGVKADPIGLTQPDPVLQITVDDEPALDEALADVRTTWSETTYRMQALRDNPACAKQEFEVAGLADDPGMNFRVTYPLNAPAP</sequence>
<keyword evidence="3" id="KW-0547">Nucleotide-binding</keyword>
<proteinExistence type="predicted"/>
<dbReference type="GO" id="GO:0004642">
    <property type="term" value="F:phosphoribosylformylglycinamidine synthase activity"/>
    <property type="evidence" value="ECO:0007669"/>
    <property type="project" value="UniProtKB-UniRule"/>
</dbReference>
<dbReference type="CDD" id="cd02204">
    <property type="entry name" value="PurL_repeat2"/>
    <property type="match status" value="1"/>
</dbReference>
<dbReference type="InterPro" id="IPR036921">
    <property type="entry name" value="PurM-like_N_sf"/>
</dbReference>
<protein>
    <recommendedName>
        <fullName evidence="9">Phosphoribosylformylglycinamidine synthase</fullName>
        <ecNumber evidence="9">6.3.5.3</ecNumber>
    </recommendedName>
</protein>
<dbReference type="GO" id="GO:0006189">
    <property type="term" value="P:'de novo' IMP biosynthetic process"/>
    <property type="evidence" value="ECO:0007669"/>
    <property type="project" value="UniProtKB-UniRule"/>
</dbReference>
<dbReference type="NCBIfam" id="NF003672">
    <property type="entry name" value="PRK05297.1"/>
    <property type="match status" value="1"/>
</dbReference>
<keyword evidence="2" id="KW-0479">Metal-binding</keyword>
<dbReference type="SUPFAM" id="SSF82697">
    <property type="entry name" value="PurS-like"/>
    <property type="match status" value="1"/>
</dbReference>
<dbReference type="InterPro" id="IPR055181">
    <property type="entry name" value="FGAR-AT_PurM_N-like"/>
</dbReference>
<dbReference type="InterPro" id="IPR041609">
    <property type="entry name" value="PurL_linker"/>
</dbReference>